<dbReference type="CDD" id="cd16098">
    <property type="entry name" value="FliS"/>
    <property type="match status" value="1"/>
</dbReference>
<dbReference type="Proteomes" id="UP001273935">
    <property type="component" value="Unassembled WGS sequence"/>
</dbReference>
<reference evidence="8 12" key="3">
    <citation type="journal article" date="2020" name="Microbiol. Resour. Announc.">
        <title>Complete genome sequence of Pseudomonas otitidis strain MrB4, isolated from Lake Biwa in Japan.</title>
        <authorList>
            <person name="Miyazaki K."/>
            <person name="Hase E."/>
            <person name="Maruya T."/>
        </authorList>
    </citation>
    <scope>NUCLEOTIDE SEQUENCE [LARGE SCALE GENOMIC DNA]</scope>
    <source>
        <strain evidence="8 12">MrB4</strain>
    </source>
</reference>
<evidence type="ECO:0000256" key="6">
    <source>
        <dbReference type="PIRNR" id="PIRNR039090"/>
    </source>
</evidence>
<keyword evidence="5" id="KW-0143">Chaperone</keyword>
<evidence type="ECO:0000313" key="10">
    <source>
        <dbReference type="EMBL" id="MWK60073.1"/>
    </source>
</evidence>
<dbReference type="GeneID" id="57398538"/>
<keyword evidence="14" id="KW-1185">Reference proteome</keyword>
<name>A0A1I0T0G6_9GAMM</name>
<reference evidence="9 14" key="4">
    <citation type="submission" date="2023-10" db="EMBL/GenBank/DDBJ databases">
        <title>Pseudomonas otitidis isolated from a paediatric patient with cystic fibrosis in Chile.</title>
        <authorList>
            <person name="Amsteins-Romero L."/>
            <person name="Opazo-Capurro A."/>
            <person name="Matus-Kohler M."/>
            <person name="Gonzalez-Rocha G."/>
        </authorList>
    </citation>
    <scope>NUCLEOTIDE SEQUENCE [LARGE SCALE GENOMIC DNA]</scope>
    <source>
        <strain evidence="9 14">P-714</strain>
    </source>
</reference>
<dbReference type="KEGG" id="poj:PtoMrB4_33200"/>
<keyword evidence="4 6" id="KW-1005">Bacterial flagellum biogenesis</keyword>
<dbReference type="RefSeq" id="WP_044406994.1">
    <property type="nucleotide sequence ID" value="NZ_AP022213.1"/>
</dbReference>
<proteinExistence type="inferred from homology"/>
<gene>
    <name evidence="10" type="primary">fliS</name>
    <name evidence="7" type="synonym">lafC</name>
    <name evidence="10" type="ORF">GO594_29180</name>
    <name evidence="8" type="ORF">PtoMrB4_33200</name>
    <name evidence="9" type="ORF">R0G64_27125</name>
    <name evidence="7" type="ORF">WP8S17C03_32960</name>
</gene>
<comment type="subcellular location">
    <subcellularLocation>
        <location evidence="1 6">Cytoplasm</location>
        <location evidence="1 6">Cytosol</location>
    </subcellularLocation>
</comment>
<dbReference type="PANTHER" id="PTHR34773:SF1">
    <property type="entry name" value="FLAGELLAR SECRETION CHAPERONE FLIS"/>
    <property type="match status" value="1"/>
</dbReference>
<evidence type="ECO:0000313" key="8">
    <source>
        <dbReference type="EMBL" id="BCA29343.1"/>
    </source>
</evidence>
<keyword evidence="10" id="KW-0969">Cilium</keyword>
<evidence type="ECO:0000256" key="3">
    <source>
        <dbReference type="ARBA" id="ARBA00022490"/>
    </source>
</evidence>
<dbReference type="Proteomes" id="UP000461288">
    <property type="component" value="Unassembled WGS sequence"/>
</dbReference>
<reference evidence="7 13" key="1">
    <citation type="submission" date="2019-12" db="EMBL/GenBank/DDBJ databases">
        <title>complete genome sequences of Pseudomonas otitidis str. WP8-S17-CRE-03 isolated from wastewater treatment plant effluent.</title>
        <authorList>
            <person name="Sekizuka T."/>
            <person name="Itokawa K."/>
            <person name="Yatsu K."/>
            <person name="Inamine Y."/>
            <person name="Kuroda M."/>
        </authorList>
    </citation>
    <scope>NUCLEOTIDE SEQUENCE [LARGE SCALE GENOMIC DNA]</scope>
    <source>
        <strain evidence="7 13">WP8-S17-CRE-03</strain>
    </source>
</reference>
<dbReference type="GO" id="GO:0005829">
    <property type="term" value="C:cytosol"/>
    <property type="evidence" value="ECO:0007669"/>
    <property type="project" value="UniProtKB-SubCell"/>
</dbReference>
<sequence>MNGFNLDDSYGGYRAVDLEARTAAAAPYELVLVLFDGLLDELARARGHIEARQYQQKGQSLEKCLNILNGLSSALDYEAGGELVQGLARLYDYCIYRLSEVSVSLSLEGLDEVVRLLGVLREGWEGVNATRR</sequence>
<dbReference type="STRING" id="319939.SAMN05216263_102285"/>
<comment type="similarity">
    <text evidence="2 6">Belongs to the FliS family.</text>
</comment>
<dbReference type="GO" id="GO:0044780">
    <property type="term" value="P:bacterial-type flagellum assembly"/>
    <property type="evidence" value="ECO:0007669"/>
    <property type="project" value="InterPro"/>
</dbReference>
<dbReference type="AlphaFoldDB" id="A0A1I0T0G6"/>
<evidence type="ECO:0000313" key="9">
    <source>
        <dbReference type="EMBL" id="MDV3443091.1"/>
    </source>
</evidence>
<dbReference type="Gene3D" id="1.20.120.340">
    <property type="entry name" value="Flagellar protein FliS"/>
    <property type="match status" value="1"/>
</dbReference>
<dbReference type="EMBL" id="JAWJUL010000159">
    <property type="protein sequence ID" value="MDV3443091.1"/>
    <property type="molecule type" value="Genomic_DNA"/>
</dbReference>
<dbReference type="SUPFAM" id="SSF101116">
    <property type="entry name" value="Flagellar export chaperone FliS"/>
    <property type="match status" value="1"/>
</dbReference>
<evidence type="ECO:0000313" key="12">
    <source>
        <dbReference type="Proteomes" id="UP000501237"/>
    </source>
</evidence>
<dbReference type="InterPro" id="IPR036584">
    <property type="entry name" value="FliS_sf"/>
</dbReference>
<keyword evidence="3 6" id="KW-0963">Cytoplasm</keyword>
<dbReference type="InterPro" id="IPR003713">
    <property type="entry name" value="FliS"/>
</dbReference>
<dbReference type="NCBIfam" id="TIGR00208">
    <property type="entry name" value="fliS"/>
    <property type="match status" value="1"/>
</dbReference>
<organism evidence="10 11">
    <name type="scientific">Metapseudomonas otitidis</name>
    <dbReference type="NCBI Taxonomy" id="319939"/>
    <lineage>
        <taxon>Bacteria</taxon>
        <taxon>Pseudomonadati</taxon>
        <taxon>Pseudomonadota</taxon>
        <taxon>Gammaproteobacteria</taxon>
        <taxon>Pseudomonadales</taxon>
        <taxon>Pseudomonadaceae</taxon>
        <taxon>Metapseudomonas</taxon>
    </lineage>
</organism>
<dbReference type="EMBL" id="AP022213">
    <property type="protein sequence ID" value="BBT17247.1"/>
    <property type="molecule type" value="Genomic_DNA"/>
</dbReference>
<dbReference type="EMBL" id="AP022642">
    <property type="protein sequence ID" value="BCA29343.1"/>
    <property type="molecule type" value="Genomic_DNA"/>
</dbReference>
<keyword evidence="10" id="KW-0282">Flagellum</keyword>
<keyword evidence="10" id="KW-0966">Cell projection</keyword>
<dbReference type="EMBL" id="WTFN01000149">
    <property type="protein sequence ID" value="MWK60073.1"/>
    <property type="molecule type" value="Genomic_DNA"/>
</dbReference>
<dbReference type="PANTHER" id="PTHR34773">
    <property type="entry name" value="FLAGELLAR SECRETION CHAPERONE FLIS"/>
    <property type="match status" value="1"/>
</dbReference>
<dbReference type="PIRSF" id="PIRSF039090">
    <property type="entry name" value="Flis"/>
    <property type="match status" value="1"/>
</dbReference>
<evidence type="ECO:0000256" key="2">
    <source>
        <dbReference type="ARBA" id="ARBA00008787"/>
    </source>
</evidence>
<reference evidence="10 11" key="2">
    <citation type="submission" date="2019-12" db="EMBL/GenBank/DDBJ databases">
        <title>Draft genome sequence of Pseudomonas otitidis recovered from a chicken carcass.</title>
        <authorList>
            <person name="Vieira T.R."/>
            <person name="Oliviera E.F.C."/>
            <person name="Silva N.M.V."/>
            <person name="Sambrano G.E."/>
            <person name="Cibulski S.P."/>
            <person name="Cardoso M.R.I."/>
        </authorList>
    </citation>
    <scope>NUCLEOTIDE SEQUENCE [LARGE SCALE GENOMIC DNA]</scope>
    <source>
        <strain evidence="10 11">25_K</strain>
    </source>
</reference>
<evidence type="ECO:0000256" key="1">
    <source>
        <dbReference type="ARBA" id="ARBA00004514"/>
    </source>
</evidence>
<dbReference type="Pfam" id="PF02561">
    <property type="entry name" value="FliS"/>
    <property type="match status" value="1"/>
</dbReference>
<evidence type="ECO:0000313" key="14">
    <source>
        <dbReference type="Proteomes" id="UP001273935"/>
    </source>
</evidence>
<protein>
    <recommendedName>
        <fullName evidence="6">Flagellar secretion chaperone FliS</fullName>
    </recommendedName>
</protein>
<dbReference type="Proteomes" id="UP000515591">
    <property type="component" value="Chromosome"/>
</dbReference>
<dbReference type="Proteomes" id="UP000501237">
    <property type="component" value="Chromosome"/>
</dbReference>
<accession>A0A1I0T0G6</accession>
<evidence type="ECO:0000256" key="5">
    <source>
        <dbReference type="ARBA" id="ARBA00023186"/>
    </source>
</evidence>
<evidence type="ECO:0000313" key="11">
    <source>
        <dbReference type="Proteomes" id="UP000461288"/>
    </source>
</evidence>
<evidence type="ECO:0000313" key="7">
    <source>
        <dbReference type="EMBL" id="BBT17247.1"/>
    </source>
</evidence>
<evidence type="ECO:0000256" key="4">
    <source>
        <dbReference type="ARBA" id="ARBA00022795"/>
    </source>
</evidence>
<evidence type="ECO:0000313" key="13">
    <source>
        <dbReference type="Proteomes" id="UP000515591"/>
    </source>
</evidence>